<organism evidence="1 2">
    <name type="scientific">Entomophthora muscae</name>
    <dbReference type="NCBI Taxonomy" id="34485"/>
    <lineage>
        <taxon>Eukaryota</taxon>
        <taxon>Fungi</taxon>
        <taxon>Fungi incertae sedis</taxon>
        <taxon>Zoopagomycota</taxon>
        <taxon>Entomophthoromycotina</taxon>
        <taxon>Entomophthoromycetes</taxon>
        <taxon>Entomophthorales</taxon>
        <taxon>Entomophthoraceae</taxon>
        <taxon>Entomophthora</taxon>
    </lineage>
</organism>
<evidence type="ECO:0000313" key="1">
    <source>
        <dbReference type="EMBL" id="KAJ9054502.1"/>
    </source>
</evidence>
<keyword evidence="2" id="KW-1185">Reference proteome</keyword>
<proteinExistence type="predicted"/>
<dbReference type="EMBL" id="QTSX02006441">
    <property type="protein sequence ID" value="KAJ9054502.1"/>
    <property type="molecule type" value="Genomic_DNA"/>
</dbReference>
<sequence>MTNPSSHYPLPNYIPTSGSVPRRAARGGNIPSVLQIFNLPRWRSTSSKKLTQSPLSSYFQAEEYLGFAVTSLEKVRNLHSPKFLHYAEKVHRSQKALLRCIYLIYNEMDDSLKASREYRSSLPNEEQNELDSCFSESILFAAQALCRGFQIRGIEHYTEELTDSARQLCASLDALRYSFRSRAMSCPQPPYEALNDVLVDFDVAWTQFEKDICFRYFGVGGFRTSSSNRPALSQLPPDSDMFIILITEAAHYAIERGILDCCQIDDCDPQAMIALPRLAIIAALSHMPSLLNITHPDRAFSWFQPYSEQLSSLRGRISALEQKEIELLERWLSFSETITETNTKLHHIYVEVASIADAFQSGEHASHLLLILKKVFTLSVPSSTPNIQLSQSIAIGHQKGAIEEILETGLSI</sequence>
<gene>
    <name evidence="1" type="ORF">DSO57_1013801</name>
</gene>
<name>A0ACC2RWN0_9FUNG</name>
<reference evidence="1" key="1">
    <citation type="submission" date="2022-04" db="EMBL/GenBank/DDBJ databases">
        <title>Genome of the entomopathogenic fungus Entomophthora muscae.</title>
        <authorList>
            <person name="Elya C."/>
            <person name="Lovett B.R."/>
            <person name="Lee E."/>
            <person name="Macias A.M."/>
            <person name="Hajek A.E."/>
            <person name="De Bivort B.L."/>
            <person name="Kasson M.T."/>
            <person name="De Fine Licht H.H."/>
            <person name="Stajich J.E."/>
        </authorList>
    </citation>
    <scope>NUCLEOTIDE SEQUENCE</scope>
    <source>
        <strain evidence="1">Berkeley</strain>
    </source>
</reference>
<dbReference type="Proteomes" id="UP001165960">
    <property type="component" value="Unassembled WGS sequence"/>
</dbReference>
<comment type="caution">
    <text evidence="1">The sequence shown here is derived from an EMBL/GenBank/DDBJ whole genome shotgun (WGS) entry which is preliminary data.</text>
</comment>
<accession>A0ACC2RWN0</accession>
<protein>
    <submittedName>
        <fullName evidence="1">Uncharacterized protein</fullName>
    </submittedName>
</protein>
<evidence type="ECO:0000313" key="2">
    <source>
        <dbReference type="Proteomes" id="UP001165960"/>
    </source>
</evidence>